<evidence type="ECO:0000256" key="5">
    <source>
        <dbReference type="ARBA" id="ARBA00023014"/>
    </source>
</evidence>
<dbReference type="InterPro" id="IPR045854">
    <property type="entry name" value="NO2/SO3_Rdtase_4Fe4S_sf"/>
</dbReference>
<dbReference type="InterPro" id="IPR011005">
    <property type="entry name" value="Dihydropteroate_synth-like_sf"/>
</dbReference>
<dbReference type="InterPro" id="IPR058579">
    <property type="entry name" value="IspG_C"/>
</dbReference>
<feature type="domain" description="IspG TIM-barrel" evidence="8">
    <location>
        <begin position="6"/>
        <end position="236"/>
    </location>
</feature>
<comment type="cofactor">
    <cofactor evidence="7">
        <name>[4Fe-4S] cluster</name>
        <dbReference type="ChEBI" id="CHEBI:49883"/>
    </cofactor>
    <text evidence="7">Binds 1 [4Fe-4S] cluster.</text>
</comment>
<dbReference type="InterPro" id="IPR016425">
    <property type="entry name" value="IspG_bac"/>
</dbReference>
<dbReference type="Gene3D" id="3.30.413.10">
    <property type="entry name" value="Sulfite Reductase Hemoprotein, domain 1"/>
    <property type="match status" value="1"/>
</dbReference>
<keyword evidence="2 7" id="KW-0479">Metal-binding</keyword>
<evidence type="ECO:0000256" key="7">
    <source>
        <dbReference type="HAMAP-Rule" id="MF_00159"/>
    </source>
</evidence>
<feature type="binding site" evidence="7">
    <location>
        <position position="290"/>
    </location>
    <ligand>
        <name>[4Fe-4S] cluster</name>
        <dbReference type="ChEBI" id="CHEBI:49883"/>
    </ligand>
</feature>
<dbReference type="Proteomes" id="UP000824094">
    <property type="component" value="Unassembled WGS sequence"/>
</dbReference>
<comment type="catalytic activity">
    <reaction evidence="7">
        <text>(2E)-4-hydroxy-3-methylbut-2-enyl diphosphate + oxidized [flavodoxin] + H2O + 2 H(+) = 2-C-methyl-D-erythritol 2,4-cyclic diphosphate + reduced [flavodoxin]</text>
        <dbReference type="Rhea" id="RHEA:43604"/>
        <dbReference type="Rhea" id="RHEA-COMP:10622"/>
        <dbReference type="Rhea" id="RHEA-COMP:10623"/>
        <dbReference type="ChEBI" id="CHEBI:15377"/>
        <dbReference type="ChEBI" id="CHEBI:15378"/>
        <dbReference type="ChEBI" id="CHEBI:57618"/>
        <dbReference type="ChEBI" id="CHEBI:58210"/>
        <dbReference type="ChEBI" id="CHEBI:58483"/>
        <dbReference type="ChEBI" id="CHEBI:128753"/>
        <dbReference type="EC" id="1.17.7.3"/>
    </reaction>
</comment>
<evidence type="ECO:0000259" key="8">
    <source>
        <dbReference type="Pfam" id="PF04551"/>
    </source>
</evidence>
<dbReference type="NCBIfam" id="NF001540">
    <property type="entry name" value="PRK00366.1"/>
    <property type="match status" value="1"/>
</dbReference>
<evidence type="ECO:0000259" key="9">
    <source>
        <dbReference type="Pfam" id="PF26540"/>
    </source>
</evidence>
<dbReference type="SUPFAM" id="SSF51717">
    <property type="entry name" value="Dihydropteroate synthetase-like"/>
    <property type="match status" value="1"/>
</dbReference>
<dbReference type="GO" id="GO:0019288">
    <property type="term" value="P:isopentenyl diphosphate biosynthetic process, methylerythritol 4-phosphate pathway"/>
    <property type="evidence" value="ECO:0007669"/>
    <property type="project" value="UniProtKB-UniRule"/>
</dbReference>
<dbReference type="InterPro" id="IPR058578">
    <property type="entry name" value="IspG_TIM"/>
</dbReference>
<gene>
    <name evidence="7 10" type="primary">ispG</name>
    <name evidence="10" type="synonym">gcpE</name>
    <name evidence="10" type="ORF">IAB05_02255</name>
</gene>
<dbReference type="SUPFAM" id="SSF56014">
    <property type="entry name" value="Nitrite and sulphite reductase 4Fe-4S domain-like"/>
    <property type="match status" value="1"/>
</dbReference>
<keyword evidence="3 7" id="KW-0560">Oxidoreductase</keyword>
<comment type="similarity">
    <text evidence="7">Belongs to the IspG family.</text>
</comment>
<feature type="binding site" evidence="7">
    <location>
        <position position="255"/>
    </location>
    <ligand>
        <name>[4Fe-4S] cluster</name>
        <dbReference type="ChEBI" id="CHEBI:49883"/>
    </ligand>
</feature>
<dbReference type="InterPro" id="IPR004588">
    <property type="entry name" value="IspG_bac-typ"/>
</dbReference>
<name>A0A9D1MHF3_9FIRM</name>
<dbReference type="Pfam" id="PF26540">
    <property type="entry name" value="GcpE_C"/>
    <property type="match status" value="1"/>
</dbReference>
<dbReference type="PIRSF" id="PIRSF004640">
    <property type="entry name" value="IspG"/>
    <property type="match status" value="1"/>
</dbReference>
<feature type="binding site" evidence="7">
    <location>
        <position position="297"/>
    </location>
    <ligand>
        <name>[4Fe-4S] cluster</name>
        <dbReference type="ChEBI" id="CHEBI:49883"/>
    </ligand>
</feature>
<dbReference type="GO" id="GO:0046429">
    <property type="term" value="F:4-hydroxy-3-methylbut-2-en-1-yl diphosphate synthase activity (ferredoxin)"/>
    <property type="evidence" value="ECO:0007669"/>
    <property type="project" value="UniProtKB-UniRule"/>
</dbReference>
<comment type="caution">
    <text evidence="10">The sequence shown here is derived from an EMBL/GenBank/DDBJ whole genome shotgun (WGS) entry which is preliminary data.</text>
</comment>
<sequence>MKKIKKSVFVKDIQIGGGAPVSVQSMTNTDTENIAETLNCVNRLHDAGAELVRISVPSVKAAEALKEIIRLSPVPIIADVHFDPKLALLSIDAGVHKLRLNPSNIPKTALKDIARAAKERHIPIRVGVNEGSVKADCTPQKLAELCVDTAKALEDAGTDELVLAVKSSDIKKTVLAYRELDKISDYPLHIGLTEAGTENFGSVKSAIAVGALLVDGIGDTLRISLAGDPVKEVSWGIKILRAAGVRKDYIEVIACPTCARTNIDVHAYAEKVEEMTTKYNKPLKIAVMGCAVNGIGESRGAQIGVCGGKERSLLFKDGKPFKEVDNSDVLAELLRLTEEKLGQ</sequence>
<dbReference type="PANTHER" id="PTHR30454:SF0">
    <property type="entry name" value="4-HYDROXY-3-METHYLBUT-2-EN-1-YL DIPHOSPHATE SYNTHASE (FERREDOXIN), CHLOROPLASTIC"/>
    <property type="match status" value="1"/>
</dbReference>
<reference evidence="10" key="1">
    <citation type="submission" date="2020-10" db="EMBL/GenBank/DDBJ databases">
        <authorList>
            <person name="Gilroy R."/>
        </authorList>
    </citation>
    <scope>NUCLEOTIDE SEQUENCE</scope>
    <source>
        <strain evidence="10">18911</strain>
    </source>
</reference>
<dbReference type="GO" id="GO:0016114">
    <property type="term" value="P:terpenoid biosynthetic process"/>
    <property type="evidence" value="ECO:0007669"/>
    <property type="project" value="InterPro"/>
</dbReference>
<evidence type="ECO:0000256" key="4">
    <source>
        <dbReference type="ARBA" id="ARBA00023004"/>
    </source>
</evidence>
<keyword evidence="6 7" id="KW-0414">Isoprene biosynthesis</keyword>
<evidence type="ECO:0000256" key="6">
    <source>
        <dbReference type="ARBA" id="ARBA00023229"/>
    </source>
</evidence>
<accession>A0A9D1MHF3</accession>
<dbReference type="GO" id="GO:0141197">
    <property type="term" value="F:4-hydroxy-3-methylbut-2-enyl-diphosphate synthase activity (flavodoxin)"/>
    <property type="evidence" value="ECO:0007669"/>
    <property type="project" value="UniProtKB-EC"/>
</dbReference>
<keyword evidence="5 7" id="KW-0411">Iron-sulfur</keyword>
<comment type="function">
    <text evidence="7">Converts 2C-methyl-D-erythritol 2,4-cyclodiphosphate (ME-2,4cPP) into 1-hydroxy-2-methyl-2-(E)-butenyl 4-diphosphate.</text>
</comment>
<reference evidence="10" key="2">
    <citation type="journal article" date="2021" name="PeerJ">
        <title>Extensive microbial diversity within the chicken gut microbiome revealed by metagenomics and culture.</title>
        <authorList>
            <person name="Gilroy R."/>
            <person name="Ravi A."/>
            <person name="Getino M."/>
            <person name="Pursley I."/>
            <person name="Horton D.L."/>
            <person name="Alikhan N.F."/>
            <person name="Baker D."/>
            <person name="Gharbi K."/>
            <person name="Hall N."/>
            <person name="Watson M."/>
            <person name="Adriaenssens E.M."/>
            <person name="Foster-Nyarko E."/>
            <person name="Jarju S."/>
            <person name="Secka A."/>
            <person name="Antonio M."/>
            <person name="Oren A."/>
            <person name="Chaudhuri R.R."/>
            <person name="La Ragione R."/>
            <person name="Hildebrand F."/>
            <person name="Pallen M.J."/>
        </authorList>
    </citation>
    <scope>NUCLEOTIDE SEQUENCE</scope>
    <source>
        <strain evidence="10">18911</strain>
    </source>
</reference>
<dbReference type="Pfam" id="PF04551">
    <property type="entry name" value="GcpE"/>
    <property type="match status" value="1"/>
</dbReference>
<comment type="pathway">
    <text evidence="7">Isoprenoid biosynthesis; isopentenyl diphosphate biosynthesis via DXP pathway; isopentenyl diphosphate from 1-deoxy-D-xylulose 5-phosphate: step 5/6.</text>
</comment>
<dbReference type="NCBIfam" id="TIGR00612">
    <property type="entry name" value="ispG_gcpE"/>
    <property type="match status" value="1"/>
</dbReference>
<dbReference type="AlphaFoldDB" id="A0A9D1MHF3"/>
<evidence type="ECO:0000313" key="10">
    <source>
        <dbReference type="EMBL" id="HIU60196.1"/>
    </source>
</evidence>
<protein>
    <recommendedName>
        <fullName evidence="7">4-hydroxy-3-methylbut-2-en-1-yl diphosphate synthase (flavodoxin)</fullName>
        <ecNumber evidence="7">1.17.7.3</ecNumber>
    </recommendedName>
    <alternativeName>
        <fullName evidence="7">1-hydroxy-2-methyl-2-(E)-butenyl 4-diphosphate synthase</fullName>
    </alternativeName>
</protein>
<organism evidence="10 11">
    <name type="scientific">Candidatus Stercoripulliclostridium merdigallinarum</name>
    <dbReference type="NCBI Taxonomy" id="2840951"/>
    <lineage>
        <taxon>Bacteria</taxon>
        <taxon>Bacillati</taxon>
        <taxon>Bacillota</taxon>
        <taxon>Clostridia</taxon>
        <taxon>Eubacteriales</taxon>
        <taxon>Candidatus Stercoripulliclostridium</taxon>
    </lineage>
</organism>
<feature type="domain" description="IspG C-terminal" evidence="9">
    <location>
        <begin position="251"/>
        <end position="338"/>
    </location>
</feature>
<evidence type="ECO:0000313" key="11">
    <source>
        <dbReference type="Proteomes" id="UP000824094"/>
    </source>
</evidence>
<dbReference type="EC" id="1.17.7.3" evidence="7"/>
<feature type="binding site" evidence="7">
    <location>
        <position position="258"/>
    </location>
    <ligand>
        <name>[4Fe-4S] cluster</name>
        <dbReference type="ChEBI" id="CHEBI:49883"/>
    </ligand>
</feature>
<evidence type="ECO:0000256" key="1">
    <source>
        <dbReference type="ARBA" id="ARBA00022485"/>
    </source>
</evidence>
<dbReference type="EMBL" id="DVNF01000070">
    <property type="protein sequence ID" value="HIU60196.1"/>
    <property type="molecule type" value="Genomic_DNA"/>
</dbReference>
<proteinExistence type="inferred from homology"/>
<dbReference type="PANTHER" id="PTHR30454">
    <property type="entry name" value="4-HYDROXY-3-METHYLBUT-2-EN-1-YL DIPHOSPHATE SYNTHASE"/>
    <property type="match status" value="1"/>
</dbReference>
<dbReference type="Gene3D" id="3.20.20.20">
    <property type="entry name" value="Dihydropteroate synthase-like"/>
    <property type="match status" value="1"/>
</dbReference>
<dbReference type="GO" id="GO:0005506">
    <property type="term" value="F:iron ion binding"/>
    <property type="evidence" value="ECO:0007669"/>
    <property type="project" value="InterPro"/>
</dbReference>
<keyword evidence="1 7" id="KW-0004">4Fe-4S</keyword>
<evidence type="ECO:0000256" key="3">
    <source>
        <dbReference type="ARBA" id="ARBA00023002"/>
    </source>
</evidence>
<evidence type="ECO:0000256" key="2">
    <source>
        <dbReference type="ARBA" id="ARBA00022723"/>
    </source>
</evidence>
<keyword evidence="4 7" id="KW-0408">Iron</keyword>
<dbReference type="GO" id="GO:0051539">
    <property type="term" value="F:4 iron, 4 sulfur cluster binding"/>
    <property type="evidence" value="ECO:0007669"/>
    <property type="project" value="UniProtKB-UniRule"/>
</dbReference>
<dbReference type="HAMAP" id="MF_00159">
    <property type="entry name" value="IspG"/>
    <property type="match status" value="1"/>
</dbReference>